<feature type="chain" id="PRO_5024421657" evidence="1">
    <location>
        <begin position="30"/>
        <end position="318"/>
    </location>
</feature>
<dbReference type="EMBL" id="VCBC01000014">
    <property type="protein sequence ID" value="TLU61845.1"/>
    <property type="molecule type" value="Genomic_DNA"/>
</dbReference>
<reference evidence="3 4" key="1">
    <citation type="submission" date="2019-05" db="EMBL/GenBank/DDBJ databases">
        <title>Genome sequences of Thalassotalea litorea 1K03283.</title>
        <authorList>
            <person name="Zhang D."/>
        </authorList>
    </citation>
    <scope>NUCLEOTIDE SEQUENCE [LARGE SCALE GENOMIC DNA]</scope>
    <source>
        <strain evidence="3 4">MCCC 1K03283</strain>
    </source>
</reference>
<dbReference type="GO" id="GO:0016829">
    <property type="term" value="F:lyase activity"/>
    <property type="evidence" value="ECO:0007669"/>
    <property type="project" value="UniProtKB-KW"/>
</dbReference>
<keyword evidence="4" id="KW-1185">Reference proteome</keyword>
<evidence type="ECO:0000313" key="3">
    <source>
        <dbReference type="EMBL" id="TLU61845.1"/>
    </source>
</evidence>
<evidence type="ECO:0000256" key="1">
    <source>
        <dbReference type="SAM" id="SignalP"/>
    </source>
</evidence>
<dbReference type="AlphaFoldDB" id="A0A5R9IE20"/>
<accession>A0A5R9IE20</accession>
<feature type="domain" description="Alginate lyase 2" evidence="2">
    <location>
        <begin position="52"/>
        <end position="317"/>
    </location>
</feature>
<protein>
    <submittedName>
        <fullName evidence="3">Polysaccharide lyase family 7 protein</fullName>
    </submittedName>
</protein>
<proteinExistence type="predicted"/>
<evidence type="ECO:0000313" key="4">
    <source>
        <dbReference type="Proteomes" id="UP000307790"/>
    </source>
</evidence>
<gene>
    <name evidence="3" type="ORF">FE810_13585</name>
</gene>
<dbReference type="InterPro" id="IPR014895">
    <property type="entry name" value="Alginate_lyase_2"/>
</dbReference>
<comment type="caution">
    <text evidence="3">The sequence shown here is derived from an EMBL/GenBank/DDBJ whole genome shotgun (WGS) entry which is preliminary data.</text>
</comment>
<organism evidence="3 4">
    <name type="scientific">Thalassotalea litorea</name>
    <dbReference type="NCBI Taxonomy" id="2020715"/>
    <lineage>
        <taxon>Bacteria</taxon>
        <taxon>Pseudomonadati</taxon>
        <taxon>Pseudomonadota</taxon>
        <taxon>Gammaproteobacteria</taxon>
        <taxon>Alteromonadales</taxon>
        <taxon>Colwelliaceae</taxon>
        <taxon>Thalassotalea</taxon>
    </lineage>
</organism>
<keyword evidence="3" id="KW-0456">Lyase</keyword>
<feature type="signal peptide" evidence="1">
    <location>
        <begin position="1"/>
        <end position="29"/>
    </location>
</feature>
<dbReference type="RefSeq" id="WP_138320611.1">
    <property type="nucleotide sequence ID" value="NZ_VCBC01000014.1"/>
</dbReference>
<dbReference type="Gene3D" id="2.60.120.200">
    <property type="match status" value="1"/>
</dbReference>
<keyword evidence="1" id="KW-0732">Signal</keyword>
<evidence type="ECO:0000259" key="2">
    <source>
        <dbReference type="Pfam" id="PF08787"/>
    </source>
</evidence>
<dbReference type="Proteomes" id="UP000307790">
    <property type="component" value="Unassembled WGS sequence"/>
</dbReference>
<dbReference type="OrthoDB" id="1113844at2"/>
<name>A0A5R9IE20_9GAMM</name>
<dbReference type="InterPro" id="IPR013320">
    <property type="entry name" value="ConA-like_dom_sf"/>
</dbReference>
<dbReference type="SUPFAM" id="SSF49899">
    <property type="entry name" value="Concanavalin A-like lectins/glucanases"/>
    <property type="match status" value="1"/>
</dbReference>
<dbReference type="Pfam" id="PF08787">
    <property type="entry name" value="Alginate_lyase2"/>
    <property type="match status" value="1"/>
</dbReference>
<sequence>MSRPLHKLKRIQFFTALLSAIVFIGSSHAEPMTNSRGEVITLDPNKKPSQNFDLSDWSISLPIDTNEDGIADNVPETYLSKGLSVEPIFYTAADGGMVFAAPVKGPKTSKNTSYTRAELREMLRAGDNSIAVKGITKNNWVFSSNKRRIRKKAGAVDGVLEATLAVNHVTTTGDAKQVGRVIIGQIHAKDDEPVRLYYRKLPNNTHGAIYIAHEPLTGDEQWYDMIGSRASNAKNDEDGVLLDEVFSYRIDAKGDLLTVTIIRPGKEDVVEEVDMSDSGYNKSDQYMYFKAGVYNQNNTGEDNDFVQATFYQLDNSHD</sequence>